<proteinExistence type="predicted"/>
<comment type="caution">
    <text evidence="1">The sequence shown here is derived from an EMBL/GenBank/DDBJ whole genome shotgun (WGS) entry which is preliminary data.</text>
</comment>
<dbReference type="OrthoDB" id="4933758at2"/>
<dbReference type="Proteomes" id="UP000249915">
    <property type="component" value="Unassembled WGS sequence"/>
</dbReference>
<protein>
    <submittedName>
        <fullName evidence="1">Uncharacterized protein</fullName>
    </submittedName>
</protein>
<evidence type="ECO:0000313" key="2">
    <source>
        <dbReference type="Proteomes" id="UP000249915"/>
    </source>
</evidence>
<gene>
    <name evidence="1" type="ORF">BAY60_14170</name>
</gene>
<name>A0A2V4B331_9PSEU</name>
<keyword evidence="2" id="KW-1185">Reference proteome</keyword>
<dbReference type="RefSeq" id="WP_112281558.1">
    <property type="nucleotide sequence ID" value="NZ_MASW01000002.1"/>
</dbReference>
<dbReference type="EMBL" id="MASW01000002">
    <property type="protein sequence ID" value="PXY27555.1"/>
    <property type="molecule type" value="Genomic_DNA"/>
</dbReference>
<sequence length="268" mass="29222">MNELVPLWRRAITAEVCWLDEAGEPAALAVTPLLAGSTPCVAVPYARAAEVASLRRASRVAFAVTDSRSLRPGRPGALWSGSVEVADDTSGDFFATELLRQELAKYPPSRTLADSPLLCRENWWWLPRIVVRLTGAAAGPELPARTNPARHALLVRERDAELAVDVVDVDDLTRRRVPLRRLDGGTVRGDGAPGLLLGYDYSIPDLERWEPWSARGTVLGEELAVTARAGEPGAELAPLRLLQRIRRQRLLASRCKQGILDAERASAG</sequence>
<organism evidence="1 2">
    <name type="scientific">Prauserella muralis</name>
    <dbReference type="NCBI Taxonomy" id="588067"/>
    <lineage>
        <taxon>Bacteria</taxon>
        <taxon>Bacillati</taxon>
        <taxon>Actinomycetota</taxon>
        <taxon>Actinomycetes</taxon>
        <taxon>Pseudonocardiales</taxon>
        <taxon>Pseudonocardiaceae</taxon>
        <taxon>Prauserella</taxon>
    </lineage>
</organism>
<evidence type="ECO:0000313" key="1">
    <source>
        <dbReference type="EMBL" id="PXY27555.1"/>
    </source>
</evidence>
<dbReference type="AlphaFoldDB" id="A0A2V4B331"/>
<dbReference type="InterPro" id="IPR012349">
    <property type="entry name" value="Split_barrel_FMN-bd"/>
</dbReference>
<dbReference type="Gene3D" id="2.30.110.10">
    <property type="entry name" value="Electron Transport, Fmn-binding Protein, Chain A"/>
    <property type="match status" value="1"/>
</dbReference>
<accession>A0A2V4B331</accession>
<reference evidence="1 2" key="1">
    <citation type="submission" date="2016-07" db="EMBL/GenBank/DDBJ databases">
        <title>Draft genome sequence of Prauserella muralis DSM 45305, isolated from a mould-covered wall in an indoor environment.</title>
        <authorList>
            <person name="Ruckert C."/>
            <person name="Albersmeier A."/>
            <person name="Jiang C.-L."/>
            <person name="Jiang Y."/>
            <person name="Kalinowski J."/>
            <person name="Schneider O."/>
            <person name="Winkler A."/>
            <person name="Zotchev S.B."/>
        </authorList>
    </citation>
    <scope>NUCLEOTIDE SEQUENCE [LARGE SCALE GENOMIC DNA]</scope>
    <source>
        <strain evidence="1 2">DSM 45305</strain>
    </source>
</reference>